<sequence length="148" mass="16212">MPAHLSLCVREAVSISPTLFSVALALVPPYCETETSTRRRRARRRHVCDHDHHLHRGPPIDRSPPWTEKGGGRGVRTVPESRAAPGFARERAADAADTSALSSEREGAVIHHSADLLRASPPIPSPRARPGPAVRIGHSVDIFAYMYF</sequence>
<dbReference type="Proteomes" id="UP000026962">
    <property type="component" value="Chromosome 11"/>
</dbReference>
<feature type="region of interest" description="Disordered" evidence="1">
    <location>
        <begin position="50"/>
        <end position="105"/>
    </location>
</feature>
<evidence type="ECO:0000313" key="2">
    <source>
        <dbReference type="EnsemblPlants" id="OPUNC11G18410.1"/>
    </source>
</evidence>
<name>A0A0E0MHW4_ORYPU</name>
<dbReference type="AlphaFoldDB" id="A0A0E0MHW4"/>
<dbReference type="EnsemblPlants" id="OPUNC11G18410.1">
    <property type="protein sequence ID" value="OPUNC11G18410.1"/>
    <property type="gene ID" value="OPUNC11G18410"/>
</dbReference>
<dbReference type="Gramene" id="OPUNC11G18410.1">
    <property type="protein sequence ID" value="OPUNC11G18410.1"/>
    <property type="gene ID" value="OPUNC11G18410"/>
</dbReference>
<reference evidence="2" key="1">
    <citation type="submission" date="2015-04" db="UniProtKB">
        <authorList>
            <consortium name="EnsemblPlants"/>
        </authorList>
    </citation>
    <scope>IDENTIFICATION</scope>
</reference>
<reference evidence="2" key="2">
    <citation type="submission" date="2018-05" db="EMBL/GenBank/DDBJ databases">
        <title>OpunRS2 (Oryza punctata Reference Sequence Version 2).</title>
        <authorList>
            <person name="Zhang J."/>
            <person name="Kudrna D."/>
            <person name="Lee S."/>
            <person name="Talag J."/>
            <person name="Welchert J."/>
            <person name="Wing R.A."/>
        </authorList>
    </citation>
    <scope>NUCLEOTIDE SEQUENCE [LARGE SCALE GENOMIC DNA]</scope>
</reference>
<proteinExistence type="predicted"/>
<accession>A0A0E0MHW4</accession>
<evidence type="ECO:0000256" key="1">
    <source>
        <dbReference type="SAM" id="MobiDB-lite"/>
    </source>
</evidence>
<organism evidence="2">
    <name type="scientific">Oryza punctata</name>
    <name type="common">Red rice</name>
    <dbReference type="NCBI Taxonomy" id="4537"/>
    <lineage>
        <taxon>Eukaryota</taxon>
        <taxon>Viridiplantae</taxon>
        <taxon>Streptophyta</taxon>
        <taxon>Embryophyta</taxon>
        <taxon>Tracheophyta</taxon>
        <taxon>Spermatophyta</taxon>
        <taxon>Magnoliopsida</taxon>
        <taxon>Liliopsida</taxon>
        <taxon>Poales</taxon>
        <taxon>Poaceae</taxon>
        <taxon>BOP clade</taxon>
        <taxon>Oryzoideae</taxon>
        <taxon>Oryzeae</taxon>
        <taxon>Oryzinae</taxon>
        <taxon>Oryza</taxon>
    </lineage>
</organism>
<evidence type="ECO:0000313" key="3">
    <source>
        <dbReference type="Proteomes" id="UP000026962"/>
    </source>
</evidence>
<dbReference type="HOGENOM" id="CLU_1761742_0_0_1"/>
<protein>
    <submittedName>
        <fullName evidence="2">Uncharacterized protein</fullName>
    </submittedName>
</protein>
<keyword evidence="3" id="KW-1185">Reference proteome</keyword>